<dbReference type="GO" id="GO:0006384">
    <property type="term" value="P:transcription initiation at RNA polymerase III promoter"/>
    <property type="evidence" value="ECO:0007669"/>
    <property type="project" value="InterPro"/>
</dbReference>
<organism evidence="1 2">
    <name type="scientific">Ancylostoma ceylanicum</name>
    <dbReference type="NCBI Taxonomy" id="53326"/>
    <lineage>
        <taxon>Eukaryota</taxon>
        <taxon>Metazoa</taxon>
        <taxon>Ecdysozoa</taxon>
        <taxon>Nematoda</taxon>
        <taxon>Chromadorea</taxon>
        <taxon>Rhabditida</taxon>
        <taxon>Rhabditina</taxon>
        <taxon>Rhabditomorpha</taxon>
        <taxon>Strongyloidea</taxon>
        <taxon>Ancylostomatidae</taxon>
        <taxon>Ancylostomatinae</taxon>
        <taxon>Ancylostoma</taxon>
    </lineage>
</organism>
<evidence type="ECO:0000313" key="2">
    <source>
        <dbReference type="Proteomes" id="UP000024635"/>
    </source>
</evidence>
<gene>
    <name evidence="1" type="primary">Acey_s0025.g1215</name>
    <name evidence="1" type="ORF">Y032_0025g1215</name>
</gene>
<dbReference type="Proteomes" id="UP000024635">
    <property type="component" value="Unassembled WGS sequence"/>
</dbReference>
<dbReference type="PANTHER" id="PTHR15180:SF1">
    <property type="entry name" value="GENERAL TRANSCRIPTION FACTOR 3C POLYPEPTIDE 1"/>
    <property type="match status" value="1"/>
</dbReference>
<dbReference type="AlphaFoldDB" id="A0A016UWN8"/>
<dbReference type="EMBL" id="JARK01001361">
    <property type="protein sequence ID" value="EYC19172.1"/>
    <property type="molecule type" value="Genomic_DNA"/>
</dbReference>
<name>A0A016UWN8_9BILA</name>
<proteinExistence type="predicted"/>
<evidence type="ECO:0000313" key="1">
    <source>
        <dbReference type="EMBL" id="EYC19172.1"/>
    </source>
</evidence>
<reference evidence="2" key="1">
    <citation type="journal article" date="2015" name="Nat. Genet.">
        <title>The genome and transcriptome of the zoonotic hookworm Ancylostoma ceylanicum identify infection-specific gene families.</title>
        <authorList>
            <person name="Schwarz E.M."/>
            <person name="Hu Y."/>
            <person name="Antoshechkin I."/>
            <person name="Miller M.M."/>
            <person name="Sternberg P.W."/>
            <person name="Aroian R.V."/>
        </authorList>
    </citation>
    <scope>NUCLEOTIDE SEQUENCE</scope>
    <source>
        <strain evidence="2">HY135</strain>
    </source>
</reference>
<comment type="caution">
    <text evidence="1">The sequence shown here is derived from an EMBL/GenBank/DDBJ whole genome shotgun (WGS) entry which is preliminary data.</text>
</comment>
<dbReference type="InterPro" id="IPR044210">
    <property type="entry name" value="Tfc3-like"/>
</dbReference>
<dbReference type="GO" id="GO:0000127">
    <property type="term" value="C:transcription factor TFIIIC complex"/>
    <property type="evidence" value="ECO:0007669"/>
    <property type="project" value="InterPro"/>
</dbReference>
<sequence>MKYLEVAPKERPDFDFSIEYGYQTKALRCFVLHEVAFALVYGHKDGTKPTSFDLFPPGENFNTLPVRHVDDLTVYVDEESPLRFLPPLPSFTDTGRGWFMVQDFLIALPLSAFVLTVHVTKKVDKNLLLSYLTDPIKRHIPIGFLPNAIRVPIMKDKKVVRQLEHVMLTLAALGLMAIAPNPDPKCFTSARSSVFYVSRKGVLYDTSTSGRGYASVTLPLSRYDKYNYDFKSVDDVILYWHHLRAIVQSTPLSFRNDVNSEEVSQARHKKYSLGLFEKALVMANPTDEIDELIPLGPHEGCAGFDSALYIHLKRHWDVDPRQNSCVGWFIARFRRQSDKVRHIVESRVANLKKDWNSYVKSLMPSELELTKSKKLLHAGSSESLLPTTRCTVSIDPIKKRPPMKKAGAKKKRPLDSVDIISEQNRLHLRSRFTSRERDMLIMIRAVGFFLNPVYRFWLDPAVVRDIMHEYMPESRGKTVQSLMAAGVREMVRPARLAYLQRIVRNLSTFQEMRDLRFQLASAPLSTAESKTSFFKNAFDVANRLLFVEHQALPVTATSNKQFEAFLKSSRVSILTSRFSYVAVSRNTIRIRISSELLFCLKIFFFEIQVVSIVLRKDEHTSFLGGRDLIRSAYDSREEGVYLALVILLLINWHFMCVCV</sequence>
<dbReference type="PANTHER" id="PTHR15180">
    <property type="entry name" value="GENERAL TRANSCRIPTION FACTOR 3C POLYPEPTIDE 1"/>
    <property type="match status" value="1"/>
</dbReference>
<protein>
    <submittedName>
        <fullName evidence="1">Uncharacterized protein</fullName>
    </submittedName>
</protein>
<dbReference type="GO" id="GO:0042791">
    <property type="term" value="P:5S class rRNA transcription by RNA polymerase III"/>
    <property type="evidence" value="ECO:0007669"/>
    <property type="project" value="TreeGrafter"/>
</dbReference>
<dbReference type="GO" id="GO:0003677">
    <property type="term" value="F:DNA binding"/>
    <property type="evidence" value="ECO:0007669"/>
    <property type="project" value="InterPro"/>
</dbReference>
<keyword evidence="2" id="KW-1185">Reference proteome</keyword>
<dbReference type="OrthoDB" id="68020at2759"/>
<accession>A0A016UWN8</accession>
<dbReference type="STRING" id="53326.A0A016UWN8"/>